<evidence type="ECO:0000256" key="1">
    <source>
        <dbReference type="ARBA" id="ARBA00007831"/>
    </source>
</evidence>
<keyword evidence="4" id="KW-0041">Annexin</keyword>
<keyword evidence="3" id="KW-0106">Calcium</keyword>
<evidence type="ECO:0000313" key="8">
    <source>
        <dbReference type="Proteomes" id="UP000784294"/>
    </source>
</evidence>
<dbReference type="PANTHER" id="PTHR10502">
    <property type="entry name" value="ANNEXIN"/>
    <property type="match status" value="1"/>
</dbReference>
<dbReference type="GO" id="GO:0005544">
    <property type="term" value="F:calcium-dependent phospholipid binding"/>
    <property type="evidence" value="ECO:0007669"/>
    <property type="project" value="UniProtKB-KW"/>
</dbReference>
<proteinExistence type="inferred from homology"/>
<dbReference type="GO" id="GO:0012506">
    <property type="term" value="C:vesicle membrane"/>
    <property type="evidence" value="ECO:0007669"/>
    <property type="project" value="TreeGrafter"/>
</dbReference>
<organism evidence="7 8">
    <name type="scientific">Protopolystoma xenopodis</name>
    <dbReference type="NCBI Taxonomy" id="117903"/>
    <lineage>
        <taxon>Eukaryota</taxon>
        <taxon>Metazoa</taxon>
        <taxon>Spiralia</taxon>
        <taxon>Lophotrochozoa</taxon>
        <taxon>Platyhelminthes</taxon>
        <taxon>Monogenea</taxon>
        <taxon>Polyopisthocotylea</taxon>
        <taxon>Polystomatidea</taxon>
        <taxon>Polystomatidae</taxon>
        <taxon>Protopolystoma</taxon>
    </lineage>
</organism>
<dbReference type="EMBL" id="CAAALY010013949">
    <property type="protein sequence ID" value="VEL12152.1"/>
    <property type="molecule type" value="Genomic_DNA"/>
</dbReference>
<comment type="similarity">
    <text evidence="1">Belongs to the annexin family.</text>
</comment>
<dbReference type="Gene3D" id="1.10.220.10">
    <property type="entry name" value="Annexin"/>
    <property type="match status" value="2"/>
</dbReference>
<dbReference type="SMART" id="SM00335">
    <property type="entry name" value="ANX"/>
    <property type="match status" value="1"/>
</dbReference>
<dbReference type="PRINTS" id="PR00196">
    <property type="entry name" value="ANNEXIN"/>
</dbReference>
<dbReference type="GO" id="GO:0005737">
    <property type="term" value="C:cytoplasm"/>
    <property type="evidence" value="ECO:0007669"/>
    <property type="project" value="TreeGrafter"/>
</dbReference>
<dbReference type="FunFam" id="1.10.220.10:FF:000004">
    <property type="entry name" value="Annexin"/>
    <property type="match status" value="1"/>
</dbReference>
<dbReference type="GO" id="GO:0001786">
    <property type="term" value="F:phosphatidylserine binding"/>
    <property type="evidence" value="ECO:0007669"/>
    <property type="project" value="TreeGrafter"/>
</dbReference>
<protein>
    <recommendedName>
        <fullName evidence="9">Annexin</fullName>
    </recommendedName>
</protein>
<evidence type="ECO:0008006" key="9">
    <source>
        <dbReference type="Google" id="ProtNLM"/>
    </source>
</evidence>
<dbReference type="OrthoDB" id="37886at2759"/>
<evidence type="ECO:0000256" key="6">
    <source>
        <dbReference type="SAM" id="SignalP"/>
    </source>
</evidence>
<feature type="signal peptide" evidence="6">
    <location>
        <begin position="1"/>
        <end position="20"/>
    </location>
</feature>
<evidence type="ECO:0000313" key="7">
    <source>
        <dbReference type="EMBL" id="VEL12152.1"/>
    </source>
</evidence>
<evidence type="ECO:0000256" key="2">
    <source>
        <dbReference type="ARBA" id="ARBA00022737"/>
    </source>
</evidence>
<dbReference type="GO" id="GO:0005634">
    <property type="term" value="C:nucleus"/>
    <property type="evidence" value="ECO:0007669"/>
    <property type="project" value="TreeGrafter"/>
</dbReference>
<evidence type="ECO:0000256" key="4">
    <source>
        <dbReference type="ARBA" id="ARBA00023216"/>
    </source>
</evidence>
<gene>
    <name evidence="7" type="ORF">PXEA_LOCUS5592</name>
</gene>
<evidence type="ECO:0000256" key="3">
    <source>
        <dbReference type="ARBA" id="ARBA00022837"/>
    </source>
</evidence>
<reference evidence="7" key="1">
    <citation type="submission" date="2018-11" db="EMBL/GenBank/DDBJ databases">
        <authorList>
            <consortium name="Pathogen Informatics"/>
        </authorList>
    </citation>
    <scope>NUCLEOTIDE SEQUENCE</scope>
</reference>
<dbReference type="InterPro" id="IPR018502">
    <property type="entry name" value="Annexin_repeat"/>
</dbReference>
<dbReference type="PROSITE" id="PS51897">
    <property type="entry name" value="ANNEXIN_2"/>
    <property type="match status" value="2"/>
</dbReference>
<dbReference type="PANTHER" id="PTHR10502:SF239">
    <property type="entry name" value="ANNEXIN A7"/>
    <property type="match status" value="1"/>
</dbReference>
<keyword evidence="6" id="KW-0732">Signal</keyword>
<accession>A0A448WHS2</accession>
<keyword evidence="5" id="KW-0111">Calcium/phospholipid-binding</keyword>
<keyword evidence="2" id="KW-0677">Repeat</keyword>
<dbReference type="Pfam" id="PF00191">
    <property type="entry name" value="Annexin"/>
    <property type="match status" value="2"/>
</dbReference>
<dbReference type="InterPro" id="IPR001464">
    <property type="entry name" value="Annexin"/>
</dbReference>
<keyword evidence="8" id="KW-1185">Reference proteome</keyword>
<dbReference type="InterPro" id="IPR037104">
    <property type="entry name" value="Annexin_sf"/>
</dbReference>
<evidence type="ECO:0000256" key="5">
    <source>
        <dbReference type="ARBA" id="ARBA00023302"/>
    </source>
</evidence>
<dbReference type="GO" id="GO:0005509">
    <property type="term" value="F:calcium ion binding"/>
    <property type="evidence" value="ECO:0007669"/>
    <property type="project" value="InterPro"/>
</dbReference>
<dbReference type="AlphaFoldDB" id="A0A448WHS2"/>
<dbReference type="GO" id="GO:0005886">
    <property type="term" value="C:plasma membrane"/>
    <property type="evidence" value="ECO:0007669"/>
    <property type="project" value="TreeGrafter"/>
</dbReference>
<comment type="caution">
    <text evidence="7">The sequence shown here is derived from an EMBL/GenBank/DDBJ whole genome shotgun (WGS) entry which is preliminary data.</text>
</comment>
<name>A0A448WHS2_9PLAT</name>
<feature type="chain" id="PRO_5019539611" description="Annexin" evidence="6">
    <location>
        <begin position="21"/>
        <end position="157"/>
    </location>
</feature>
<sequence>MPILQLWLALFTAPFRQVACYLLFQQNGTLKPAENFTVDDDCAKLRKAMKGLGTDEQAIIEVMAFRSNKQRLEIVLKFKTLYGKDLAKEFASELSGNFLRVCQALCLAPEDYDASEIRAAIKGLGTDEDSLIEIICGRTNMQIKAFKEAYKKGEHFG</sequence>
<dbReference type="SUPFAM" id="SSF47874">
    <property type="entry name" value="Annexin"/>
    <property type="match status" value="1"/>
</dbReference>
<dbReference type="Proteomes" id="UP000784294">
    <property type="component" value="Unassembled WGS sequence"/>
</dbReference>